<organism evidence="2 3">
    <name type="scientific">Caballeronia sordidicola</name>
    <name type="common">Burkholderia sordidicola</name>
    <dbReference type="NCBI Taxonomy" id="196367"/>
    <lineage>
        <taxon>Bacteria</taxon>
        <taxon>Pseudomonadati</taxon>
        <taxon>Pseudomonadota</taxon>
        <taxon>Betaproteobacteria</taxon>
        <taxon>Burkholderiales</taxon>
        <taxon>Burkholderiaceae</taxon>
        <taxon>Caballeronia</taxon>
    </lineage>
</organism>
<dbReference type="InterPro" id="IPR036388">
    <property type="entry name" value="WH-like_DNA-bd_sf"/>
</dbReference>
<evidence type="ECO:0000313" key="2">
    <source>
        <dbReference type="EMBL" id="OXC72918.1"/>
    </source>
</evidence>
<evidence type="ECO:0000259" key="1">
    <source>
        <dbReference type="PROSITE" id="PS50995"/>
    </source>
</evidence>
<dbReference type="RefSeq" id="WP_089165467.1">
    <property type="nucleotide sequence ID" value="NZ_MTHB01000262.1"/>
</dbReference>
<dbReference type="Gene3D" id="1.10.10.10">
    <property type="entry name" value="Winged helix-like DNA-binding domain superfamily/Winged helix DNA-binding domain"/>
    <property type="match status" value="1"/>
</dbReference>
<dbReference type="GO" id="GO:0003700">
    <property type="term" value="F:DNA-binding transcription factor activity"/>
    <property type="evidence" value="ECO:0007669"/>
    <property type="project" value="InterPro"/>
</dbReference>
<dbReference type="OrthoDB" id="117723at2"/>
<dbReference type="GO" id="GO:0006950">
    <property type="term" value="P:response to stress"/>
    <property type="evidence" value="ECO:0007669"/>
    <property type="project" value="TreeGrafter"/>
</dbReference>
<dbReference type="SUPFAM" id="SSF46785">
    <property type="entry name" value="Winged helix' DNA-binding domain"/>
    <property type="match status" value="1"/>
</dbReference>
<dbReference type="SMART" id="SM00347">
    <property type="entry name" value="HTH_MARR"/>
    <property type="match status" value="1"/>
</dbReference>
<feature type="domain" description="HTH marR-type" evidence="1">
    <location>
        <begin position="20"/>
        <end position="156"/>
    </location>
</feature>
<dbReference type="InterPro" id="IPR039422">
    <property type="entry name" value="MarR/SlyA-like"/>
</dbReference>
<dbReference type="AlphaFoldDB" id="A0A226WQM4"/>
<sequence>MTKKPAPTPEEPAGRKRRPTLRLAYVIGSLDRILRRRMTEALAPLGLTLSQFTAMSVLDARGQASNAQLAERSLITPQSANEVMNAMATRGWITREPDPTHGRIVLLQLTDEGRDVLRQCEQVVRALETQMLAGIEADVASSVQGHLETFVRNLRR</sequence>
<proteinExistence type="predicted"/>
<gene>
    <name evidence="2" type="ORF">BSU04_40420</name>
</gene>
<dbReference type="Proteomes" id="UP000214720">
    <property type="component" value="Unassembled WGS sequence"/>
</dbReference>
<dbReference type="EMBL" id="MTHB01000262">
    <property type="protein sequence ID" value="OXC72918.1"/>
    <property type="molecule type" value="Genomic_DNA"/>
</dbReference>
<dbReference type="PANTHER" id="PTHR33164:SF43">
    <property type="entry name" value="HTH-TYPE TRANSCRIPTIONAL REPRESSOR YETL"/>
    <property type="match status" value="1"/>
</dbReference>
<dbReference type="PANTHER" id="PTHR33164">
    <property type="entry name" value="TRANSCRIPTIONAL REGULATOR, MARR FAMILY"/>
    <property type="match status" value="1"/>
</dbReference>
<evidence type="ECO:0000313" key="3">
    <source>
        <dbReference type="Proteomes" id="UP000214720"/>
    </source>
</evidence>
<comment type="caution">
    <text evidence="2">The sequence shown here is derived from an EMBL/GenBank/DDBJ whole genome shotgun (WGS) entry which is preliminary data.</text>
</comment>
<protein>
    <submittedName>
        <fullName evidence="2">Transcriptional regulator, MarR family</fullName>
    </submittedName>
</protein>
<dbReference type="Pfam" id="PF12802">
    <property type="entry name" value="MarR_2"/>
    <property type="match status" value="1"/>
</dbReference>
<reference evidence="3" key="1">
    <citation type="submission" date="2017-01" db="EMBL/GenBank/DDBJ databases">
        <title>Genome Analysis of Deinococcus marmoris KOPRI26562.</title>
        <authorList>
            <person name="Kim J.H."/>
            <person name="Oh H.-M."/>
        </authorList>
    </citation>
    <scope>NUCLEOTIDE SEQUENCE [LARGE SCALE GENOMIC DNA]</scope>
    <source>
        <strain evidence="3">PAMC 26633</strain>
    </source>
</reference>
<dbReference type="InterPro" id="IPR000835">
    <property type="entry name" value="HTH_MarR-typ"/>
</dbReference>
<name>A0A226WQM4_CABSO</name>
<accession>A0A226WQM4</accession>
<dbReference type="PROSITE" id="PS50995">
    <property type="entry name" value="HTH_MARR_2"/>
    <property type="match status" value="1"/>
</dbReference>
<dbReference type="InterPro" id="IPR036390">
    <property type="entry name" value="WH_DNA-bd_sf"/>
</dbReference>